<keyword evidence="2" id="KW-0812">Transmembrane</keyword>
<name>A0AAD7GTI3_MYCRO</name>
<gene>
    <name evidence="3" type="ORF">B0H17DRAFT_1193461</name>
</gene>
<reference evidence="3" key="1">
    <citation type="submission" date="2023-03" db="EMBL/GenBank/DDBJ databases">
        <title>Massive genome expansion in bonnet fungi (Mycena s.s.) driven by repeated elements and novel gene families across ecological guilds.</title>
        <authorList>
            <consortium name="Lawrence Berkeley National Laboratory"/>
            <person name="Harder C.B."/>
            <person name="Miyauchi S."/>
            <person name="Viragh M."/>
            <person name="Kuo A."/>
            <person name="Thoen E."/>
            <person name="Andreopoulos B."/>
            <person name="Lu D."/>
            <person name="Skrede I."/>
            <person name="Drula E."/>
            <person name="Henrissat B."/>
            <person name="Morin E."/>
            <person name="Kohler A."/>
            <person name="Barry K."/>
            <person name="LaButti K."/>
            <person name="Morin E."/>
            <person name="Salamov A."/>
            <person name="Lipzen A."/>
            <person name="Mereny Z."/>
            <person name="Hegedus B."/>
            <person name="Baldrian P."/>
            <person name="Stursova M."/>
            <person name="Weitz H."/>
            <person name="Taylor A."/>
            <person name="Grigoriev I.V."/>
            <person name="Nagy L.G."/>
            <person name="Martin F."/>
            <person name="Kauserud H."/>
        </authorList>
    </citation>
    <scope>NUCLEOTIDE SEQUENCE</scope>
    <source>
        <strain evidence="3">CBHHK067</strain>
    </source>
</reference>
<feature type="compositionally biased region" description="Low complexity" evidence="1">
    <location>
        <begin position="89"/>
        <end position="102"/>
    </location>
</feature>
<accession>A0AAD7GTI3</accession>
<sequence length="194" mass="20762">MQLLHFRAREVYQNVPASTCRKLAGLCMEDAIIAICILVFIMGCLLLTVGLNIRARIRSILQARRAANPPPYSSLGFPPSASRSPLCKPASPDSSTSPSFDPYRVVAPSLDSSLLLKDDYFAHIPHPDRTLAASSPQRLRPCGVGLGFGDTIQTGPAIPAASPCPADMAMDQLTPPPPVYVQDPRRGAEDASVP</sequence>
<evidence type="ECO:0000313" key="3">
    <source>
        <dbReference type="EMBL" id="KAJ7704974.1"/>
    </source>
</evidence>
<keyword evidence="2" id="KW-1133">Transmembrane helix</keyword>
<feature type="region of interest" description="Disordered" evidence="1">
    <location>
        <begin position="67"/>
        <end position="102"/>
    </location>
</feature>
<dbReference type="Proteomes" id="UP001221757">
    <property type="component" value="Unassembled WGS sequence"/>
</dbReference>
<protein>
    <submittedName>
        <fullName evidence="3">Uncharacterized protein</fullName>
    </submittedName>
</protein>
<organism evidence="3 4">
    <name type="scientific">Mycena rosella</name>
    <name type="common">Pink bonnet</name>
    <name type="synonym">Agaricus rosellus</name>
    <dbReference type="NCBI Taxonomy" id="1033263"/>
    <lineage>
        <taxon>Eukaryota</taxon>
        <taxon>Fungi</taxon>
        <taxon>Dikarya</taxon>
        <taxon>Basidiomycota</taxon>
        <taxon>Agaricomycotina</taxon>
        <taxon>Agaricomycetes</taxon>
        <taxon>Agaricomycetidae</taxon>
        <taxon>Agaricales</taxon>
        <taxon>Marasmiineae</taxon>
        <taxon>Mycenaceae</taxon>
        <taxon>Mycena</taxon>
    </lineage>
</organism>
<feature type="region of interest" description="Disordered" evidence="1">
    <location>
        <begin position="158"/>
        <end position="194"/>
    </location>
</feature>
<evidence type="ECO:0000256" key="2">
    <source>
        <dbReference type="SAM" id="Phobius"/>
    </source>
</evidence>
<evidence type="ECO:0000256" key="1">
    <source>
        <dbReference type="SAM" id="MobiDB-lite"/>
    </source>
</evidence>
<keyword evidence="4" id="KW-1185">Reference proteome</keyword>
<dbReference type="AlphaFoldDB" id="A0AAD7GTI3"/>
<evidence type="ECO:0000313" key="4">
    <source>
        <dbReference type="Proteomes" id="UP001221757"/>
    </source>
</evidence>
<feature type="compositionally biased region" description="Basic and acidic residues" evidence="1">
    <location>
        <begin position="183"/>
        <end position="194"/>
    </location>
</feature>
<proteinExistence type="predicted"/>
<keyword evidence="2" id="KW-0472">Membrane</keyword>
<dbReference type="EMBL" id="JARKIE010000009">
    <property type="protein sequence ID" value="KAJ7704974.1"/>
    <property type="molecule type" value="Genomic_DNA"/>
</dbReference>
<comment type="caution">
    <text evidence="3">The sequence shown here is derived from an EMBL/GenBank/DDBJ whole genome shotgun (WGS) entry which is preliminary data.</text>
</comment>
<feature type="transmembrane region" description="Helical" evidence="2">
    <location>
        <begin position="31"/>
        <end position="55"/>
    </location>
</feature>